<accession>A0A3A1YCA7</accession>
<dbReference type="Proteomes" id="UP000265497">
    <property type="component" value="Unassembled WGS sequence"/>
</dbReference>
<dbReference type="SUPFAM" id="SSF52540">
    <property type="entry name" value="P-loop containing nucleoside triphosphate hydrolases"/>
    <property type="match status" value="1"/>
</dbReference>
<dbReference type="GO" id="GO:0005524">
    <property type="term" value="F:ATP binding"/>
    <property type="evidence" value="ECO:0007669"/>
    <property type="project" value="UniProtKB-KW"/>
</dbReference>
<dbReference type="AlphaFoldDB" id="A0A3A1YCA7"/>
<evidence type="ECO:0000313" key="5">
    <source>
        <dbReference type="Proteomes" id="UP000265497"/>
    </source>
</evidence>
<gene>
    <name evidence="4" type="ORF">CKY20_11160</name>
</gene>
<comment type="caution">
    <text evidence="4">The sequence shown here is derived from an EMBL/GenBank/DDBJ whole genome shotgun (WGS) entry which is preliminary data.</text>
</comment>
<dbReference type="EMBL" id="NSDI01000021">
    <property type="protein sequence ID" value="RIY35181.1"/>
    <property type="molecule type" value="Genomic_DNA"/>
</dbReference>
<dbReference type="SMART" id="SM01086">
    <property type="entry name" value="ClpB_D2-small"/>
    <property type="match status" value="1"/>
</dbReference>
<dbReference type="GO" id="GO:0016887">
    <property type="term" value="F:ATP hydrolysis activity"/>
    <property type="evidence" value="ECO:0007669"/>
    <property type="project" value="TreeGrafter"/>
</dbReference>
<feature type="domain" description="Clp ATPase C-terminal" evidence="3">
    <location>
        <begin position="25"/>
        <end position="114"/>
    </location>
</feature>
<protein>
    <recommendedName>
        <fullName evidence="3">Clp ATPase C-terminal domain-containing protein</fullName>
    </recommendedName>
</protein>
<dbReference type="InterPro" id="IPR027417">
    <property type="entry name" value="P-loop_NTPase"/>
</dbReference>
<sequence length="119" mass="13571">MQLMSGHFRPEFLARITEIIPFAPITEVMAEKIFGIQLQPLIDALSRQGITLTVCEQAKKKLAITGFSSKYGARQIAGVIRTRLTRPISKKIVSEEIKYGNHIHITWSDEQDDVFWEVK</sequence>
<organism evidence="4 5">
    <name type="scientific">Capnocytophaga canis</name>
    <dbReference type="NCBI Taxonomy" id="1848903"/>
    <lineage>
        <taxon>Bacteria</taxon>
        <taxon>Pseudomonadati</taxon>
        <taxon>Bacteroidota</taxon>
        <taxon>Flavobacteriia</taxon>
        <taxon>Flavobacteriales</taxon>
        <taxon>Flavobacteriaceae</taxon>
        <taxon>Capnocytophaga</taxon>
    </lineage>
</organism>
<keyword evidence="1" id="KW-0547">Nucleotide-binding</keyword>
<evidence type="ECO:0000256" key="2">
    <source>
        <dbReference type="ARBA" id="ARBA00022840"/>
    </source>
</evidence>
<dbReference type="GO" id="GO:0005737">
    <property type="term" value="C:cytoplasm"/>
    <property type="evidence" value="ECO:0007669"/>
    <property type="project" value="TreeGrafter"/>
</dbReference>
<dbReference type="InterPro" id="IPR050130">
    <property type="entry name" value="ClpA_ClpB"/>
</dbReference>
<dbReference type="Gene3D" id="1.10.8.60">
    <property type="match status" value="1"/>
</dbReference>
<keyword evidence="2" id="KW-0067">ATP-binding</keyword>
<dbReference type="Pfam" id="PF10431">
    <property type="entry name" value="ClpB_D2-small"/>
    <property type="match status" value="1"/>
</dbReference>
<evidence type="ECO:0000259" key="3">
    <source>
        <dbReference type="SMART" id="SM01086"/>
    </source>
</evidence>
<dbReference type="InterPro" id="IPR019489">
    <property type="entry name" value="Clp_ATPase_C"/>
</dbReference>
<reference evidence="4 5" key="1">
    <citation type="submission" date="2017-08" db="EMBL/GenBank/DDBJ databases">
        <title>Capnocytophaga canis 17-158 assembly.</title>
        <authorList>
            <person name="Gulvik C.A."/>
        </authorList>
    </citation>
    <scope>NUCLEOTIDE SEQUENCE [LARGE SCALE GENOMIC DNA]</scope>
    <source>
        <strain evidence="4 5">17-158</strain>
    </source>
</reference>
<dbReference type="GO" id="GO:0034605">
    <property type="term" value="P:cellular response to heat"/>
    <property type="evidence" value="ECO:0007669"/>
    <property type="project" value="TreeGrafter"/>
</dbReference>
<proteinExistence type="predicted"/>
<evidence type="ECO:0000256" key="1">
    <source>
        <dbReference type="ARBA" id="ARBA00022741"/>
    </source>
</evidence>
<dbReference type="PANTHER" id="PTHR11638:SF18">
    <property type="entry name" value="HEAT SHOCK PROTEIN 104"/>
    <property type="match status" value="1"/>
</dbReference>
<name>A0A3A1YCA7_9FLAO</name>
<evidence type="ECO:0000313" key="4">
    <source>
        <dbReference type="EMBL" id="RIY35181.1"/>
    </source>
</evidence>
<dbReference type="PANTHER" id="PTHR11638">
    <property type="entry name" value="ATP-DEPENDENT CLP PROTEASE"/>
    <property type="match status" value="1"/>
</dbReference>